<sequence length="706" mass="79307">MSSFFTVNNNVSLVSITIAPSTYLITVALLLVFALIYVPRLLAFRFPNLGIPLPSLASILRPILGDPTDSRHHQLRTDKALPGTPFGATGLVFEDQQQLVISGQDIVLAQRRHYLQQQELAQQQHLLLEKQKQFQLQELEQRHRRESRRNSSHTKHSHDNGSPRQPRRLTTGLRSPTNEAALTEGDLEESEIASGGYSPPAWRRLGNGDRSSGFWRGPDEFMRRGMSTLRESSPEFDDDSEDDGVLERAIRTRLPMGSQSPFKGRSMSPEKSDDPTLQFQLQEMTSPAKEIGLHESPADNYIRFAVRAEVQHRTEPIEAAINFIREHYKALTRTWSTIFTTIVVAFFSISMFKSLLQPAAPRPVGDLVKVAGLARSFEPLIYYSEHAVSQVHDLQATSVAVWDLGESVRTSDMRDASRIVSDLDALSETMKTLAIEMTKFFARVDGDIDGILNVMDWAKMHLNRLNSSPSPSTISSAYDNIHNMLSQAHVLEDSTGSPTALGRLTNHIFGLSNPQREQRMVQLLFTEFLTVLEDSIQAELQHSVTLFALFEAVDHHFLNLARSVVRESSAQEELHADTLSSLWTRLLGTRAAELRKFEQNRMLLRDVRQKTVRNKGILVEHNGKLLTLKASLETLRSKLVSPLVRGVNSTTLTLEDQIRGLSDVSDYLGDVRKQQKGKVMETLFGSVPSQKYTIDDKADTVVVNPL</sequence>
<reference evidence="3" key="1">
    <citation type="submission" date="2018-03" db="EMBL/GenBank/DDBJ databases">
        <authorList>
            <person name="Guldener U."/>
        </authorList>
    </citation>
    <scope>NUCLEOTIDE SEQUENCE</scope>
</reference>
<evidence type="ECO:0000256" key="2">
    <source>
        <dbReference type="SAM" id="Phobius"/>
    </source>
</evidence>
<feature type="compositionally biased region" description="Basic residues" evidence="1">
    <location>
        <begin position="142"/>
        <end position="156"/>
    </location>
</feature>
<dbReference type="AlphaFoldDB" id="A0AAE8M1K0"/>
<keyword evidence="4" id="KW-1185">Reference proteome</keyword>
<name>A0AAE8M1K0_9HYPO</name>
<proteinExistence type="predicted"/>
<evidence type="ECO:0000256" key="1">
    <source>
        <dbReference type="SAM" id="MobiDB-lite"/>
    </source>
</evidence>
<organism evidence="3 4">
    <name type="scientific">Fusarium torulosum</name>
    <dbReference type="NCBI Taxonomy" id="33205"/>
    <lineage>
        <taxon>Eukaryota</taxon>
        <taxon>Fungi</taxon>
        <taxon>Dikarya</taxon>
        <taxon>Ascomycota</taxon>
        <taxon>Pezizomycotina</taxon>
        <taxon>Sordariomycetes</taxon>
        <taxon>Hypocreomycetidae</taxon>
        <taxon>Hypocreales</taxon>
        <taxon>Nectriaceae</taxon>
        <taxon>Fusarium</taxon>
    </lineage>
</organism>
<protein>
    <submittedName>
        <fullName evidence="3">Uncharacterized protein</fullName>
    </submittedName>
</protein>
<accession>A0AAE8M1K0</accession>
<feature type="transmembrane region" description="Helical" evidence="2">
    <location>
        <begin position="12"/>
        <end position="38"/>
    </location>
</feature>
<keyword evidence="2" id="KW-1133">Transmembrane helix</keyword>
<dbReference type="EMBL" id="ONZP01000065">
    <property type="protein sequence ID" value="SPJ72462.1"/>
    <property type="molecule type" value="Genomic_DNA"/>
</dbReference>
<evidence type="ECO:0000313" key="3">
    <source>
        <dbReference type="EMBL" id="SPJ72462.1"/>
    </source>
</evidence>
<feature type="region of interest" description="Disordered" evidence="1">
    <location>
        <begin position="138"/>
        <end position="219"/>
    </location>
</feature>
<evidence type="ECO:0000313" key="4">
    <source>
        <dbReference type="Proteomes" id="UP001187734"/>
    </source>
</evidence>
<gene>
    <name evidence="3" type="ORF">FTOL_02190</name>
</gene>
<keyword evidence="2" id="KW-0472">Membrane</keyword>
<dbReference type="Proteomes" id="UP001187734">
    <property type="component" value="Unassembled WGS sequence"/>
</dbReference>
<keyword evidence="2" id="KW-0812">Transmembrane</keyword>
<comment type="caution">
    <text evidence="3">The sequence shown here is derived from an EMBL/GenBank/DDBJ whole genome shotgun (WGS) entry which is preliminary data.</text>
</comment>